<dbReference type="Proteomes" id="UP000245119">
    <property type="component" value="Linkage Group LG2"/>
</dbReference>
<dbReference type="GO" id="GO:0005634">
    <property type="term" value="C:nucleus"/>
    <property type="evidence" value="ECO:0007669"/>
    <property type="project" value="TreeGrafter"/>
</dbReference>
<accession>A0A2T7PQS7</accession>
<dbReference type="PROSITE" id="PS50114">
    <property type="entry name" value="GATA_ZN_FINGER_2"/>
    <property type="match status" value="1"/>
</dbReference>
<dbReference type="GO" id="GO:0048599">
    <property type="term" value="P:oocyte development"/>
    <property type="evidence" value="ECO:0007669"/>
    <property type="project" value="TreeGrafter"/>
</dbReference>
<keyword evidence="2" id="KW-0863">Zinc-finger</keyword>
<feature type="region of interest" description="Disordered" evidence="3">
    <location>
        <begin position="68"/>
        <end position="94"/>
    </location>
</feature>
<dbReference type="GO" id="GO:0043565">
    <property type="term" value="F:sequence-specific DNA binding"/>
    <property type="evidence" value="ECO:0007669"/>
    <property type="project" value="InterPro"/>
</dbReference>
<protein>
    <recommendedName>
        <fullName evidence="4">GATA-type domain-containing protein</fullName>
    </recommendedName>
</protein>
<sequence>MKFNINGTLNGDLNESEDADDGENSNKHEKICDNKSCSYCLQEVDDKWEKENVSTSFETKLVQAQETGTVSKLAEGTRRQRRKPANPQKSPLLGDPNFSGVTIYFQTVWHGQTCKLHMRHYYSRLPCQKMRKQRQSLIIDCEHDSCEPGGDCKYEAPEKDKLVLAGGKCCASCGTHRTPLWRDAEDGTSLCNACGIRYRKYRVRCGHCWYIPRKDSKMFPACSQCGGTLRFTQCKKI</sequence>
<evidence type="ECO:0000256" key="3">
    <source>
        <dbReference type="SAM" id="MobiDB-lite"/>
    </source>
</evidence>
<dbReference type="STRING" id="400727.A0A2T7PQS7"/>
<dbReference type="GO" id="GO:0006357">
    <property type="term" value="P:regulation of transcription by RNA polymerase II"/>
    <property type="evidence" value="ECO:0007669"/>
    <property type="project" value="TreeGrafter"/>
</dbReference>
<feature type="domain" description="GATA-type" evidence="4">
    <location>
        <begin position="164"/>
        <end position="199"/>
    </location>
</feature>
<evidence type="ECO:0000256" key="1">
    <source>
        <dbReference type="ARBA" id="ARBA00023242"/>
    </source>
</evidence>
<dbReference type="SMART" id="SM00401">
    <property type="entry name" value="ZnF_GATA"/>
    <property type="match status" value="1"/>
</dbReference>
<keyword evidence="1" id="KW-0539">Nucleus</keyword>
<evidence type="ECO:0000259" key="4">
    <source>
        <dbReference type="PROSITE" id="PS50114"/>
    </source>
</evidence>
<dbReference type="InterPro" id="IPR000679">
    <property type="entry name" value="Znf_GATA"/>
</dbReference>
<organism evidence="5 6">
    <name type="scientific">Pomacea canaliculata</name>
    <name type="common">Golden apple snail</name>
    <dbReference type="NCBI Taxonomy" id="400727"/>
    <lineage>
        <taxon>Eukaryota</taxon>
        <taxon>Metazoa</taxon>
        <taxon>Spiralia</taxon>
        <taxon>Lophotrochozoa</taxon>
        <taxon>Mollusca</taxon>
        <taxon>Gastropoda</taxon>
        <taxon>Caenogastropoda</taxon>
        <taxon>Architaenioglossa</taxon>
        <taxon>Ampullarioidea</taxon>
        <taxon>Ampullariidae</taxon>
        <taxon>Pomacea</taxon>
    </lineage>
</organism>
<dbReference type="SUPFAM" id="SSF57716">
    <property type="entry name" value="Glucocorticoid receptor-like (DNA-binding domain)"/>
    <property type="match status" value="1"/>
</dbReference>
<dbReference type="Pfam" id="PF00320">
    <property type="entry name" value="GATA"/>
    <property type="match status" value="1"/>
</dbReference>
<dbReference type="CDD" id="cd00202">
    <property type="entry name" value="ZnF_GATA"/>
    <property type="match status" value="1"/>
</dbReference>
<dbReference type="PRINTS" id="PR00619">
    <property type="entry name" value="GATAZNFINGER"/>
</dbReference>
<feature type="compositionally biased region" description="Polar residues" evidence="3">
    <location>
        <begin position="1"/>
        <end position="13"/>
    </location>
</feature>
<evidence type="ECO:0000313" key="5">
    <source>
        <dbReference type="EMBL" id="PVD35786.1"/>
    </source>
</evidence>
<feature type="compositionally biased region" description="Acidic residues" evidence="3">
    <location>
        <begin position="14"/>
        <end position="23"/>
    </location>
</feature>
<feature type="region of interest" description="Disordered" evidence="3">
    <location>
        <begin position="1"/>
        <end position="30"/>
    </location>
</feature>
<evidence type="ECO:0000256" key="2">
    <source>
        <dbReference type="PROSITE-ProRule" id="PRU00094"/>
    </source>
</evidence>
<keyword evidence="6" id="KW-1185">Reference proteome</keyword>
<dbReference type="AlphaFoldDB" id="A0A2T7PQS7"/>
<dbReference type="InterPro" id="IPR013088">
    <property type="entry name" value="Znf_NHR/GATA"/>
</dbReference>
<name>A0A2T7PQS7_POMCA</name>
<dbReference type="OrthoDB" id="2162994at2759"/>
<keyword evidence="2" id="KW-0479">Metal-binding</keyword>
<dbReference type="EMBL" id="PZQS01000002">
    <property type="protein sequence ID" value="PVD35786.1"/>
    <property type="molecule type" value="Genomic_DNA"/>
</dbReference>
<dbReference type="PANTHER" id="PTHR47341">
    <property type="entry name" value="GATA-TYPE ZINC FINGER PROTEIN 1"/>
    <property type="match status" value="1"/>
</dbReference>
<dbReference type="PANTHER" id="PTHR47341:SF1">
    <property type="entry name" value="GATA-TYPE ZINC FINGER PROTEIN 1"/>
    <property type="match status" value="1"/>
</dbReference>
<dbReference type="Gene3D" id="3.30.50.10">
    <property type="entry name" value="Erythroid Transcription Factor GATA-1, subunit A"/>
    <property type="match status" value="1"/>
</dbReference>
<proteinExistence type="predicted"/>
<keyword evidence="2" id="KW-0862">Zinc</keyword>
<gene>
    <name evidence="5" type="ORF">C0Q70_02750</name>
</gene>
<dbReference type="GO" id="GO:0007283">
    <property type="term" value="P:spermatogenesis"/>
    <property type="evidence" value="ECO:0007669"/>
    <property type="project" value="TreeGrafter"/>
</dbReference>
<evidence type="ECO:0000313" key="6">
    <source>
        <dbReference type="Proteomes" id="UP000245119"/>
    </source>
</evidence>
<comment type="caution">
    <text evidence="5">The sequence shown here is derived from an EMBL/GenBank/DDBJ whole genome shotgun (WGS) entry which is preliminary data.</text>
</comment>
<dbReference type="GO" id="GO:0008270">
    <property type="term" value="F:zinc ion binding"/>
    <property type="evidence" value="ECO:0007669"/>
    <property type="project" value="UniProtKB-KW"/>
</dbReference>
<dbReference type="InterPro" id="IPR053116">
    <property type="entry name" value="GATA-type_Znf_Regulator"/>
</dbReference>
<reference evidence="5 6" key="1">
    <citation type="submission" date="2018-04" db="EMBL/GenBank/DDBJ databases">
        <title>The genome of golden apple snail Pomacea canaliculata provides insight into stress tolerance and invasive adaptation.</title>
        <authorList>
            <person name="Liu C."/>
            <person name="Liu B."/>
            <person name="Ren Y."/>
            <person name="Zhang Y."/>
            <person name="Wang H."/>
            <person name="Li S."/>
            <person name="Jiang F."/>
            <person name="Yin L."/>
            <person name="Zhang G."/>
            <person name="Qian W."/>
            <person name="Fan W."/>
        </authorList>
    </citation>
    <scope>NUCLEOTIDE SEQUENCE [LARGE SCALE GENOMIC DNA]</scope>
    <source>
        <strain evidence="5">SZHN2017</strain>
        <tissue evidence="5">Muscle</tissue>
    </source>
</reference>